<dbReference type="InterPro" id="IPR050426">
    <property type="entry name" value="Glycosyltransferase_28"/>
</dbReference>
<dbReference type="InterPro" id="IPR004276">
    <property type="entry name" value="GlycoTrans_28_N"/>
</dbReference>
<keyword evidence="3" id="KW-0808">Transferase</keyword>
<dbReference type="PANTHER" id="PTHR48050">
    <property type="entry name" value="STEROL 3-BETA-GLUCOSYLTRANSFERASE"/>
    <property type="match status" value="1"/>
</dbReference>
<gene>
    <name evidence="3" type="ORF">SAMN05444167_2729</name>
</gene>
<name>A0A1G7M7X9_9BACT</name>
<accession>A0A1G7M7X9</accession>
<evidence type="ECO:0000313" key="3">
    <source>
        <dbReference type="EMBL" id="SDF57785.1"/>
    </source>
</evidence>
<evidence type="ECO:0000259" key="1">
    <source>
        <dbReference type="Pfam" id="PF03033"/>
    </source>
</evidence>
<feature type="domain" description="Glycosyltransferase family 28 N-terminal" evidence="1">
    <location>
        <begin position="28"/>
        <end position="150"/>
    </location>
</feature>
<keyword evidence="4" id="KW-1185">Reference proteome</keyword>
<dbReference type="Pfam" id="PF06722">
    <property type="entry name" value="EryCIII-like_C"/>
    <property type="match status" value="1"/>
</dbReference>
<dbReference type="RefSeq" id="WP_083345625.1">
    <property type="nucleotide sequence ID" value="NZ_LT629690.1"/>
</dbReference>
<dbReference type="Pfam" id="PF03033">
    <property type="entry name" value="Glyco_transf_28"/>
    <property type="match status" value="1"/>
</dbReference>
<dbReference type="InterPro" id="IPR002213">
    <property type="entry name" value="UDP_glucos_trans"/>
</dbReference>
<dbReference type="SUPFAM" id="SSF53756">
    <property type="entry name" value="UDP-Glycosyltransferase/glycogen phosphorylase"/>
    <property type="match status" value="1"/>
</dbReference>
<dbReference type="Proteomes" id="UP000182427">
    <property type="component" value="Chromosome I"/>
</dbReference>
<dbReference type="GO" id="GO:0033072">
    <property type="term" value="P:vancomycin biosynthetic process"/>
    <property type="evidence" value="ECO:0007669"/>
    <property type="project" value="UniProtKB-ARBA"/>
</dbReference>
<organism evidence="3 4">
    <name type="scientific">Terriglobus roseus</name>
    <dbReference type="NCBI Taxonomy" id="392734"/>
    <lineage>
        <taxon>Bacteria</taxon>
        <taxon>Pseudomonadati</taxon>
        <taxon>Acidobacteriota</taxon>
        <taxon>Terriglobia</taxon>
        <taxon>Terriglobales</taxon>
        <taxon>Acidobacteriaceae</taxon>
        <taxon>Terriglobus</taxon>
    </lineage>
</organism>
<dbReference type="InterPro" id="IPR010610">
    <property type="entry name" value="EryCIII-like_C"/>
</dbReference>
<dbReference type="PANTHER" id="PTHR48050:SF13">
    <property type="entry name" value="STEROL 3-BETA-GLUCOSYLTRANSFERASE UGT80A2"/>
    <property type="match status" value="1"/>
</dbReference>
<sequence>MDFTALSLQPNAYGSLNDGMTETPGKRIVIASFGSLGDLHPFLALAQELRSRGHHPVIATAPFYSERIQALGFEFEPLGPPVSPQDPQLIHRLMRTVRGPEYLFRKMFLPHVPEMYAELERICSGADLLIAGEMVLPAPILAEKTGIPFVSVLLSPISFLSPYDPSVLPALPFLTLTHGWPLVFQKALVKMPALAFRRWSTPLRNFRKSLGLPDDPEALRTGKLKANLVLAMFSPQFAKPQPDWPAHTVQTGFAHYEQESQPEHDGVQERIDDFLNAGTPPIVFTLGSAAVHAPGDFFWMSARAAHRLKMRAILVGDPRGLSSPNILTVPYADYSKLFPRAAIIVHQGGIGTTAEALRSGRPQVVVPFNFDQPDNAARVVRLGVGLKHDRRMWKDRQAHYSLIRLIRDNSFAERAAQIGELIRKEDGTTTAVNAVEHLLAAR</sequence>
<proteinExistence type="predicted"/>
<dbReference type="AlphaFoldDB" id="A0A1G7M7X9"/>
<reference evidence="3 4" key="1">
    <citation type="submission" date="2016-10" db="EMBL/GenBank/DDBJ databases">
        <authorList>
            <person name="de Groot N.N."/>
        </authorList>
    </citation>
    <scope>NUCLEOTIDE SEQUENCE [LARGE SCALE GENOMIC DNA]</scope>
    <source>
        <strain evidence="3 4">GAS232</strain>
    </source>
</reference>
<feature type="domain" description="Erythromycin biosynthesis protein CIII-like C-terminal" evidence="2">
    <location>
        <begin position="324"/>
        <end position="420"/>
    </location>
</feature>
<evidence type="ECO:0000259" key="2">
    <source>
        <dbReference type="Pfam" id="PF06722"/>
    </source>
</evidence>
<dbReference type="GO" id="GO:0005975">
    <property type="term" value="P:carbohydrate metabolic process"/>
    <property type="evidence" value="ECO:0007669"/>
    <property type="project" value="InterPro"/>
</dbReference>
<evidence type="ECO:0000313" key="4">
    <source>
        <dbReference type="Proteomes" id="UP000182427"/>
    </source>
</evidence>
<dbReference type="CDD" id="cd03784">
    <property type="entry name" value="GT1_Gtf-like"/>
    <property type="match status" value="1"/>
</dbReference>
<dbReference type="GO" id="GO:0016758">
    <property type="term" value="F:hexosyltransferase activity"/>
    <property type="evidence" value="ECO:0007669"/>
    <property type="project" value="InterPro"/>
</dbReference>
<dbReference type="GO" id="GO:0008194">
    <property type="term" value="F:UDP-glycosyltransferase activity"/>
    <property type="evidence" value="ECO:0007669"/>
    <property type="project" value="InterPro"/>
</dbReference>
<dbReference type="Gene3D" id="3.40.50.2000">
    <property type="entry name" value="Glycogen Phosphorylase B"/>
    <property type="match status" value="2"/>
</dbReference>
<dbReference type="OrthoDB" id="9805366at2"/>
<protein>
    <submittedName>
        <fullName evidence="3">UDP:flavonoid glycosyltransferase YjiC, YdhE family</fullName>
    </submittedName>
</protein>
<dbReference type="EMBL" id="LT629690">
    <property type="protein sequence ID" value="SDF57785.1"/>
    <property type="molecule type" value="Genomic_DNA"/>
</dbReference>